<evidence type="ECO:0000313" key="3">
    <source>
        <dbReference type="Proteomes" id="UP001052655"/>
    </source>
</evidence>
<feature type="signal peptide" evidence="1">
    <location>
        <begin position="1"/>
        <end position="20"/>
    </location>
</feature>
<feature type="chain" id="PRO_5045518380" evidence="1">
    <location>
        <begin position="21"/>
        <end position="171"/>
    </location>
</feature>
<evidence type="ECO:0000256" key="1">
    <source>
        <dbReference type="SAM" id="SignalP"/>
    </source>
</evidence>
<evidence type="ECO:0000313" key="2">
    <source>
        <dbReference type="EMBL" id="GHI34516.1"/>
    </source>
</evidence>
<reference evidence="2" key="1">
    <citation type="submission" date="2024-05" db="EMBL/GenBank/DDBJ databases">
        <title>Whole genome shotgun sequence of Streptomyces daghestanicus NBRC 12762.</title>
        <authorList>
            <person name="Komaki H."/>
            <person name="Tamura T."/>
        </authorList>
    </citation>
    <scope>NUCLEOTIDE SEQUENCE</scope>
    <source>
        <strain evidence="2">NBRC 12762</strain>
    </source>
</reference>
<protein>
    <submittedName>
        <fullName evidence="2">Secreted protein</fullName>
    </submittedName>
</protein>
<accession>A0ABQ3QB50</accession>
<comment type="caution">
    <text evidence="2">The sequence shown here is derived from an EMBL/GenBank/DDBJ whole genome shotgun (WGS) entry which is preliminary data.</text>
</comment>
<keyword evidence="3" id="KW-1185">Reference proteome</keyword>
<keyword evidence="1" id="KW-0732">Signal</keyword>
<dbReference type="EMBL" id="BNDX01000016">
    <property type="protein sequence ID" value="GHI34516.1"/>
    <property type="molecule type" value="Genomic_DNA"/>
</dbReference>
<sequence>MFSRARVLAISGFIALSATAVGIPMAVADDSSEAAAAADIPPYAVEDFQYPGAAAILEKEGIELKKGDGHIVLAACDGSADQIRVLTVAESAANRKGEYCFNATAKTGYLTLELPRVFALETGDHPISADLTAEGTTTTTTVKVAAGGFEPVGEGTVGGARSVLVEIRVTG</sequence>
<dbReference type="Proteomes" id="UP001052655">
    <property type="component" value="Unassembled WGS sequence"/>
</dbReference>
<organism evidence="2 3">
    <name type="scientific">Streptomyces daghestanicus</name>
    <dbReference type="NCBI Taxonomy" id="66885"/>
    <lineage>
        <taxon>Bacteria</taxon>
        <taxon>Bacillati</taxon>
        <taxon>Actinomycetota</taxon>
        <taxon>Actinomycetes</taxon>
        <taxon>Kitasatosporales</taxon>
        <taxon>Streptomycetaceae</taxon>
        <taxon>Streptomyces</taxon>
    </lineage>
</organism>
<gene>
    <name evidence="2" type="ORF">Sdagh_62460</name>
</gene>
<proteinExistence type="predicted"/>
<name>A0ABQ3QB50_9ACTN</name>